<keyword evidence="4" id="KW-1185">Reference proteome</keyword>
<dbReference type="Proteomes" id="UP000289132">
    <property type="component" value="Unassembled WGS sequence"/>
</dbReference>
<evidence type="ECO:0000313" key="1">
    <source>
        <dbReference type="EMBL" id="AXK49668.1"/>
    </source>
</evidence>
<evidence type="ECO:0000313" key="2">
    <source>
        <dbReference type="EMBL" id="RXJ89616.1"/>
    </source>
</evidence>
<sequence length="212" mass="25227">MSYIINTKQNQDGSFSPTTIENPNELEQLVNHGSRLIGVLQVIENEVVNSTNRLNQAVRTNENVIQRYWNTENDRQWIYHNEVNKYNDLMSKQNNLLEKINYPEIKLWRFKNLLYFRTNSGQLIIDNHIEIQKELSSRYGADVNIVNDINDVLRNNNQYRVNTIFVAINNIIIVEEEVFDNNQSFEIFNTYNGVWKRNLLAFTRFNKKRIPR</sequence>
<protein>
    <submittedName>
        <fullName evidence="1">Uncharacterized protein</fullName>
    </submittedName>
</protein>
<name>A0AAD0VMQ8_9BACT</name>
<organism evidence="1 3">
    <name type="scientific">Aliarcobacter trophiarum LMG 25534</name>
    <dbReference type="NCBI Taxonomy" id="1032241"/>
    <lineage>
        <taxon>Bacteria</taxon>
        <taxon>Pseudomonadati</taxon>
        <taxon>Campylobacterota</taxon>
        <taxon>Epsilonproteobacteria</taxon>
        <taxon>Campylobacterales</taxon>
        <taxon>Arcobacteraceae</taxon>
        <taxon>Aliarcobacter</taxon>
    </lineage>
</organism>
<dbReference type="AlphaFoldDB" id="A0AAD0VMQ8"/>
<dbReference type="EMBL" id="CP031367">
    <property type="protein sequence ID" value="AXK49668.1"/>
    <property type="molecule type" value="Genomic_DNA"/>
</dbReference>
<dbReference type="RefSeq" id="WP_115429149.1">
    <property type="nucleotide sequence ID" value="NZ_CP031367.1"/>
</dbReference>
<reference evidence="1 3" key="2">
    <citation type="submission" date="2018-07" db="EMBL/GenBank/DDBJ databases">
        <title>Complete genome of the Arcobacter trophiarum type strain LMG 25534.</title>
        <authorList>
            <person name="Miller W.G."/>
            <person name="Yee E."/>
        </authorList>
    </citation>
    <scope>NUCLEOTIDE SEQUENCE [LARGE SCALE GENOMIC DNA]</scope>
    <source>
        <strain evidence="1 3">LMG 25534</strain>
    </source>
</reference>
<reference evidence="2 4" key="1">
    <citation type="submission" date="2017-10" db="EMBL/GenBank/DDBJ databases">
        <title>Genomics of the genus Arcobacter.</title>
        <authorList>
            <person name="Perez-Cataluna A."/>
            <person name="Figueras M.J."/>
        </authorList>
    </citation>
    <scope>NUCLEOTIDE SEQUENCE [LARGE SCALE GENOMIC DNA]</scope>
    <source>
        <strain evidence="2 4">LMG 25534</strain>
    </source>
</reference>
<evidence type="ECO:0000313" key="3">
    <source>
        <dbReference type="Proteomes" id="UP000254504"/>
    </source>
</evidence>
<proteinExistence type="predicted"/>
<evidence type="ECO:0000313" key="4">
    <source>
        <dbReference type="Proteomes" id="UP000289132"/>
    </source>
</evidence>
<gene>
    <name evidence="1" type="ORF">ATR_1852</name>
    <name evidence="2" type="ORF">CRU87_08920</name>
</gene>
<accession>A0AAD0VMQ8</accession>
<dbReference type="EMBL" id="PDKD01000019">
    <property type="protein sequence ID" value="RXJ89616.1"/>
    <property type="molecule type" value="Genomic_DNA"/>
</dbReference>
<dbReference type="KEGG" id="atp:ATR_1852"/>
<dbReference type="Proteomes" id="UP000254504">
    <property type="component" value="Chromosome"/>
</dbReference>